<dbReference type="PRINTS" id="PR01950">
    <property type="entry name" value="LANCSUPER"/>
</dbReference>
<dbReference type="SMART" id="SM01260">
    <property type="entry name" value="LANC_like"/>
    <property type="match status" value="1"/>
</dbReference>
<sequence>MTEPHADALAVADAVAAALAAPQPWAAQPPGRGLLWPQSLWAGAAGIALLHIERARSGRGDPITAHAWLNVAISGALTKAANANLFFGAPALAFTTHAAAGTSRRYRSILQRLDEAVTSITRARLAAAHARINRGEQPEMKEFDLIRGLTGLGTYHLRRHPDHSITGDVLSYLVRLTEPLPAGSELPPWWTSVAPNGEPSSNYPHGHGNLGMSHGISSALALLSLAALRNVNVAGAKEAIERICAWTDLWRQQDDAGAWWPGAITIEQAREQRIHPSQCPRPSWCYGISGTARAQQLAGLALADETRQQTAEEAMQATLRDPVQLDRLPESGLCHGLAGLLHCAWRMAADARTARIGDELPNLAARLAAQISPTAPQTGLLDGVAGAALALHALGTGAVTSCWDTVLLMA</sequence>
<reference evidence="2" key="1">
    <citation type="journal article" date="2019" name="Int. J. Syst. Evol. Microbiol.">
        <title>The Global Catalogue of Microorganisms (GCM) 10K type strain sequencing project: providing services to taxonomists for standard genome sequencing and annotation.</title>
        <authorList>
            <consortium name="The Broad Institute Genomics Platform"/>
            <consortium name="The Broad Institute Genome Sequencing Center for Infectious Disease"/>
            <person name="Wu L."/>
            <person name="Ma J."/>
        </authorList>
    </citation>
    <scope>NUCLEOTIDE SEQUENCE [LARGE SCALE GENOMIC DNA]</scope>
    <source>
        <strain evidence="2">JCM 17326</strain>
    </source>
</reference>
<dbReference type="Pfam" id="PF05147">
    <property type="entry name" value="LANC_like"/>
    <property type="match status" value="1"/>
</dbReference>
<dbReference type="PRINTS" id="PR01955">
    <property type="entry name" value="LANCFRANKIA"/>
</dbReference>
<dbReference type="Gene3D" id="1.50.10.20">
    <property type="match status" value="1"/>
</dbReference>
<dbReference type="EMBL" id="BAABDQ010000006">
    <property type="protein sequence ID" value="GAA3550204.1"/>
    <property type="molecule type" value="Genomic_DNA"/>
</dbReference>
<dbReference type="SUPFAM" id="SSF158745">
    <property type="entry name" value="LanC-like"/>
    <property type="match status" value="1"/>
</dbReference>
<organism evidence="1 2">
    <name type="scientific">Nonomuraea rosea</name>
    <dbReference type="NCBI Taxonomy" id="638574"/>
    <lineage>
        <taxon>Bacteria</taxon>
        <taxon>Bacillati</taxon>
        <taxon>Actinomycetota</taxon>
        <taxon>Actinomycetes</taxon>
        <taxon>Streptosporangiales</taxon>
        <taxon>Streptosporangiaceae</taxon>
        <taxon>Nonomuraea</taxon>
    </lineage>
</organism>
<dbReference type="InterPro" id="IPR007822">
    <property type="entry name" value="LANC-like"/>
</dbReference>
<protein>
    <recommendedName>
        <fullName evidence="3">Lantibiotic modifying enzyme</fullName>
    </recommendedName>
</protein>
<comment type="caution">
    <text evidence="1">The sequence shown here is derived from an EMBL/GenBank/DDBJ whole genome shotgun (WGS) entry which is preliminary data.</text>
</comment>
<proteinExistence type="predicted"/>
<evidence type="ECO:0008006" key="3">
    <source>
        <dbReference type="Google" id="ProtNLM"/>
    </source>
</evidence>
<evidence type="ECO:0000313" key="1">
    <source>
        <dbReference type="EMBL" id="GAA3550204.1"/>
    </source>
</evidence>
<name>A0ABP6WDA0_9ACTN</name>
<dbReference type="CDD" id="cd04793">
    <property type="entry name" value="LanC"/>
    <property type="match status" value="1"/>
</dbReference>
<dbReference type="RefSeq" id="WP_345562623.1">
    <property type="nucleotide sequence ID" value="NZ_BAABDQ010000006.1"/>
</dbReference>
<evidence type="ECO:0000313" key="2">
    <source>
        <dbReference type="Proteomes" id="UP001500630"/>
    </source>
</evidence>
<gene>
    <name evidence="1" type="ORF">GCM10022419_033070</name>
</gene>
<keyword evidence="2" id="KW-1185">Reference proteome</keyword>
<dbReference type="InterPro" id="IPR033889">
    <property type="entry name" value="LanC"/>
</dbReference>
<accession>A0ABP6WDA0</accession>
<dbReference type="Proteomes" id="UP001500630">
    <property type="component" value="Unassembled WGS sequence"/>
</dbReference>